<evidence type="ECO:0000256" key="3">
    <source>
        <dbReference type="ARBA" id="ARBA00022481"/>
    </source>
</evidence>
<evidence type="ECO:0000313" key="14">
    <source>
        <dbReference type="EMBL" id="KFE50522.1"/>
    </source>
</evidence>
<evidence type="ECO:0000256" key="7">
    <source>
        <dbReference type="ARBA" id="ARBA00023136"/>
    </source>
</evidence>
<dbReference type="PROSITE" id="PS50111">
    <property type="entry name" value="CHEMOTAXIS_TRANSDUC_2"/>
    <property type="match status" value="1"/>
</dbReference>
<dbReference type="InterPro" id="IPR004090">
    <property type="entry name" value="Chemotax_Me-accpt_rcpt"/>
</dbReference>
<reference evidence="14 15" key="1">
    <citation type="submission" date="2014-07" db="EMBL/GenBank/DDBJ databases">
        <title>Draft Genome Sequences of Environmental Pseudomonas syringae strains.</title>
        <authorList>
            <person name="Baltrus D.A."/>
            <person name="Berge O."/>
            <person name="Morris C."/>
        </authorList>
    </citation>
    <scope>NUCLEOTIDE SEQUENCE [LARGE SCALE GENOMIC DNA]</scope>
    <source>
        <strain evidence="14 15">GAW0119</strain>
    </source>
</reference>
<protein>
    <recommendedName>
        <fullName evidence="16">Methyl-accepting chemotaxis protein</fullName>
    </recommendedName>
</protein>
<name>A0A085V509_PSESX</name>
<dbReference type="CDD" id="cd06225">
    <property type="entry name" value="HAMP"/>
    <property type="match status" value="1"/>
</dbReference>
<evidence type="ECO:0000256" key="4">
    <source>
        <dbReference type="ARBA" id="ARBA00022500"/>
    </source>
</evidence>
<dbReference type="AlphaFoldDB" id="A0A085V509"/>
<keyword evidence="3" id="KW-0488">Methylation</keyword>
<dbReference type="PRINTS" id="PR00260">
    <property type="entry name" value="CHEMTRNSDUCR"/>
</dbReference>
<organism evidence="14 15">
    <name type="scientific">Pseudomonas syringae</name>
    <dbReference type="NCBI Taxonomy" id="317"/>
    <lineage>
        <taxon>Bacteria</taxon>
        <taxon>Pseudomonadati</taxon>
        <taxon>Pseudomonadota</taxon>
        <taxon>Gammaproteobacteria</taxon>
        <taxon>Pseudomonadales</taxon>
        <taxon>Pseudomonadaceae</taxon>
        <taxon>Pseudomonas</taxon>
    </lineage>
</organism>
<dbReference type="PANTHER" id="PTHR32089">
    <property type="entry name" value="METHYL-ACCEPTING CHEMOTAXIS PROTEIN MCPB"/>
    <property type="match status" value="1"/>
</dbReference>
<evidence type="ECO:0000256" key="2">
    <source>
        <dbReference type="ARBA" id="ARBA00022475"/>
    </source>
</evidence>
<evidence type="ECO:0000313" key="15">
    <source>
        <dbReference type="Proteomes" id="UP000028631"/>
    </source>
</evidence>
<evidence type="ECO:0000256" key="5">
    <source>
        <dbReference type="ARBA" id="ARBA00022692"/>
    </source>
</evidence>
<keyword evidence="7 11" id="KW-0472">Membrane</keyword>
<dbReference type="GO" id="GO:0006935">
    <property type="term" value="P:chemotaxis"/>
    <property type="evidence" value="ECO:0007669"/>
    <property type="project" value="UniProtKB-KW"/>
</dbReference>
<evidence type="ECO:0000259" key="12">
    <source>
        <dbReference type="PROSITE" id="PS50111"/>
    </source>
</evidence>
<evidence type="ECO:0000256" key="6">
    <source>
        <dbReference type="ARBA" id="ARBA00022989"/>
    </source>
</evidence>
<keyword evidence="6 11" id="KW-1133">Transmembrane helix</keyword>
<feature type="transmembrane region" description="Helical" evidence="11">
    <location>
        <begin position="12"/>
        <end position="31"/>
    </location>
</feature>
<dbReference type="PROSITE" id="PS50885">
    <property type="entry name" value="HAMP"/>
    <property type="match status" value="1"/>
</dbReference>
<dbReference type="SMART" id="SM00304">
    <property type="entry name" value="HAMP"/>
    <property type="match status" value="1"/>
</dbReference>
<dbReference type="Pfam" id="PF12729">
    <property type="entry name" value="4HB_MCP_1"/>
    <property type="match status" value="1"/>
</dbReference>
<keyword evidence="15" id="KW-1185">Reference proteome</keyword>
<dbReference type="Pfam" id="PF00672">
    <property type="entry name" value="HAMP"/>
    <property type="match status" value="1"/>
</dbReference>
<evidence type="ECO:0000256" key="10">
    <source>
        <dbReference type="PROSITE-ProRule" id="PRU00284"/>
    </source>
</evidence>
<keyword evidence="5 11" id="KW-0812">Transmembrane</keyword>
<comment type="similarity">
    <text evidence="9">Belongs to the methyl-accepting chemotaxis (MCP) protein family.</text>
</comment>
<dbReference type="CDD" id="cd11386">
    <property type="entry name" value="MCP_signal"/>
    <property type="match status" value="1"/>
</dbReference>
<comment type="subcellular location">
    <subcellularLocation>
        <location evidence="1">Cell membrane</location>
        <topology evidence="1">Multi-pass membrane protein</topology>
    </subcellularLocation>
</comment>
<evidence type="ECO:0000256" key="11">
    <source>
        <dbReference type="SAM" id="Phobius"/>
    </source>
</evidence>
<evidence type="ECO:0000259" key="13">
    <source>
        <dbReference type="PROSITE" id="PS50885"/>
    </source>
</evidence>
<dbReference type="SUPFAM" id="SSF58104">
    <property type="entry name" value="Methyl-accepting chemotaxis protein (MCP) signaling domain"/>
    <property type="match status" value="1"/>
</dbReference>
<dbReference type="GO" id="GO:0007165">
    <property type="term" value="P:signal transduction"/>
    <property type="evidence" value="ECO:0007669"/>
    <property type="project" value="UniProtKB-KW"/>
</dbReference>
<dbReference type="FunFam" id="1.10.287.950:FF:000001">
    <property type="entry name" value="Methyl-accepting chemotaxis sensory transducer"/>
    <property type="match status" value="1"/>
</dbReference>
<feature type="domain" description="Methyl-accepting transducer" evidence="12">
    <location>
        <begin position="267"/>
        <end position="503"/>
    </location>
</feature>
<accession>A0A085V509</accession>
<dbReference type="PATRIC" id="fig|317.175.peg.5139"/>
<evidence type="ECO:0000256" key="9">
    <source>
        <dbReference type="ARBA" id="ARBA00029447"/>
    </source>
</evidence>
<dbReference type="Pfam" id="PF00015">
    <property type="entry name" value="MCPsignal"/>
    <property type="match status" value="1"/>
</dbReference>
<sequence length="539" mass="58164">MLRNIKITARTLLAFSLMIVLLVVLGGVSLWQSASIYRSLERIETTLMTRLAVSGDLNLNLARLRITVYQFYVFTTPDEITKYAQNWEMISANVDKALQAYSQLITSPESKRVMQELQTSYASYRSGAQELPGLVKQGKMVEALDRLRDINVYSVPMIQAVNNLGKIDKADAEVEKEIAQQTYARAKWLTTLLTGIAILLGLILTWRFSISIIRPLREAVATAERIAGNELNQPILNSGDDEATQLMTALGKMQGNLREAMAEIGSSATQLATAAEEMSAVMDESARGLQRQNQEVDSAVTAVTEMSAAVDEVAVNAAATSEQSRYSADMAREGQARLDQVVASVSSLSNNVQTASDQALVLAEQTGSINKMLDVIRAVAEQTNLLALNAAIEAARAGDAGRGFAVVADEVRALAQRTSDSTSEIEGTISAVQQGTSDTVVALRASVTQASSTLKLANEASDSLGQINKSVANINDRNMVIATAAEEQAQVAREVDRNLVSIRDLTFQAVAASKQTSTASHELSNLAVRLDSLLARFKL</sequence>
<keyword evidence="2" id="KW-1003">Cell membrane</keyword>
<feature type="domain" description="HAMP" evidence="13">
    <location>
        <begin position="210"/>
        <end position="262"/>
    </location>
</feature>
<evidence type="ECO:0000256" key="8">
    <source>
        <dbReference type="ARBA" id="ARBA00023224"/>
    </source>
</evidence>
<dbReference type="GO" id="GO:0005886">
    <property type="term" value="C:plasma membrane"/>
    <property type="evidence" value="ECO:0007669"/>
    <property type="project" value="UniProtKB-SubCell"/>
</dbReference>
<dbReference type="Gene3D" id="1.10.287.950">
    <property type="entry name" value="Methyl-accepting chemotaxis protein"/>
    <property type="match status" value="1"/>
</dbReference>
<dbReference type="InterPro" id="IPR004089">
    <property type="entry name" value="MCPsignal_dom"/>
</dbReference>
<keyword evidence="8 10" id="KW-0807">Transducer</keyword>
<evidence type="ECO:0000256" key="1">
    <source>
        <dbReference type="ARBA" id="ARBA00004651"/>
    </source>
</evidence>
<evidence type="ECO:0008006" key="16">
    <source>
        <dbReference type="Google" id="ProtNLM"/>
    </source>
</evidence>
<dbReference type="Proteomes" id="UP000028631">
    <property type="component" value="Unassembled WGS sequence"/>
</dbReference>
<dbReference type="GO" id="GO:0004888">
    <property type="term" value="F:transmembrane signaling receptor activity"/>
    <property type="evidence" value="ECO:0007669"/>
    <property type="project" value="InterPro"/>
</dbReference>
<dbReference type="InterPro" id="IPR003660">
    <property type="entry name" value="HAMP_dom"/>
</dbReference>
<dbReference type="PANTHER" id="PTHR32089:SF120">
    <property type="entry name" value="METHYL-ACCEPTING CHEMOTAXIS PROTEIN TLPQ"/>
    <property type="match status" value="1"/>
</dbReference>
<keyword evidence="4" id="KW-0145">Chemotaxis</keyword>
<dbReference type="EMBL" id="JPQU01000100">
    <property type="protein sequence ID" value="KFE50522.1"/>
    <property type="molecule type" value="Genomic_DNA"/>
</dbReference>
<dbReference type="SMART" id="SM00283">
    <property type="entry name" value="MA"/>
    <property type="match status" value="1"/>
</dbReference>
<comment type="caution">
    <text evidence="14">The sequence shown here is derived from an EMBL/GenBank/DDBJ whole genome shotgun (WGS) entry which is preliminary data.</text>
</comment>
<proteinExistence type="inferred from homology"/>
<dbReference type="InterPro" id="IPR024478">
    <property type="entry name" value="HlyB_4HB_MCP"/>
</dbReference>
<gene>
    <name evidence="14" type="ORF">IV01_24670</name>
</gene>